<proteinExistence type="predicted"/>
<name>A0AA38WZE0_9EURO</name>
<gene>
    <name evidence="2" type="ORF">H2200_011462</name>
</gene>
<dbReference type="SUPFAM" id="SSF54695">
    <property type="entry name" value="POZ domain"/>
    <property type="match status" value="1"/>
</dbReference>
<comment type="caution">
    <text evidence="2">The sequence shown here is derived from an EMBL/GenBank/DDBJ whole genome shotgun (WGS) entry which is preliminary data.</text>
</comment>
<dbReference type="AlphaFoldDB" id="A0AA38WZE0"/>
<evidence type="ECO:0000259" key="1">
    <source>
        <dbReference type="PROSITE" id="PS50097"/>
    </source>
</evidence>
<dbReference type="EMBL" id="JAPDRK010000020">
    <property type="protein sequence ID" value="KAJ9603940.1"/>
    <property type="molecule type" value="Genomic_DNA"/>
</dbReference>
<sequence>MALRYESFADSKPFKFVVGETGKTFYIHASLAAQQSTTLATLIEGGMVESEREYAAIEDVDEDTFIRFIQFAYTGDYAVAETVVVLSPADIATDYEAKNGGDDPSLEPVPEFPNIAEVVEEPVPEAPPEEPAVDFGWGNFGSTTHRNKSRKTKRSAWAVDRVEEPVVAENPDFRSKGERLWDEFKAKAQVKYADVWQPSVNSDPCEDYTPVFLCHAKLYMFSDKYSIEPLLELVLQKLRLNLSKFELHSERVADIVELMKYVYEHTTDYENAIDRLRNLVTDYVVCHIEKVMALGDFMKLLQENGDVAKDLMPKLMQRLE</sequence>
<dbReference type="Gene3D" id="3.30.710.10">
    <property type="entry name" value="Potassium Channel Kv1.1, Chain A"/>
    <property type="match status" value="1"/>
</dbReference>
<dbReference type="PANTHER" id="PTHR47843">
    <property type="entry name" value="BTB DOMAIN-CONTAINING PROTEIN-RELATED"/>
    <property type="match status" value="1"/>
</dbReference>
<evidence type="ECO:0000313" key="2">
    <source>
        <dbReference type="EMBL" id="KAJ9603940.1"/>
    </source>
</evidence>
<evidence type="ECO:0000313" key="3">
    <source>
        <dbReference type="Proteomes" id="UP001172673"/>
    </source>
</evidence>
<dbReference type="Pfam" id="PF00651">
    <property type="entry name" value="BTB"/>
    <property type="match status" value="1"/>
</dbReference>
<dbReference type="PROSITE" id="PS50097">
    <property type="entry name" value="BTB"/>
    <property type="match status" value="1"/>
</dbReference>
<protein>
    <recommendedName>
        <fullName evidence="1">BTB domain-containing protein</fullName>
    </recommendedName>
</protein>
<feature type="domain" description="BTB" evidence="1">
    <location>
        <begin position="12"/>
        <end position="81"/>
    </location>
</feature>
<keyword evidence="3" id="KW-1185">Reference proteome</keyword>
<dbReference type="InterPro" id="IPR000210">
    <property type="entry name" value="BTB/POZ_dom"/>
</dbReference>
<accession>A0AA38WZE0</accession>
<organism evidence="2 3">
    <name type="scientific">Cladophialophora chaetospira</name>
    <dbReference type="NCBI Taxonomy" id="386627"/>
    <lineage>
        <taxon>Eukaryota</taxon>
        <taxon>Fungi</taxon>
        <taxon>Dikarya</taxon>
        <taxon>Ascomycota</taxon>
        <taxon>Pezizomycotina</taxon>
        <taxon>Eurotiomycetes</taxon>
        <taxon>Chaetothyriomycetidae</taxon>
        <taxon>Chaetothyriales</taxon>
        <taxon>Herpotrichiellaceae</taxon>
        <taxon>Cladophialophora</taxon>
    </lineage>
</organism>
<dbReference type="Proteomes" id="UP001172673">
    <property type="component" value="Unassembled WGS sequence"/>
</dbReference>
<dbReference type="InterPro" id="IPR011333">
    <property type="entry name" value="SKP1/BTB/POZ_sf"/>
</dbReference>
<reference evidence="2" key="1">
    <citation type="submission" date="2022-10" db="EMBL/GenBank/DDBJ databases">
        <title>Culturing micro-colonial fungi from biological soil crusts in the Mojave desert and describing Neophaeococcomyces mojavensis, and introducing the new genera and species Taxawa tesnikishii.</title>
        <authorList>
            <person name="Kurbessoian T."/>
            <person name="Stajich J.E."/>
        </authorList>
    </citation>
    <scope>NUCLEOTIDE SEQUENCE</scope>
    <source>
        <strain evidence="2">TK_41</strain>
    </source>
</reference>